<dbReference type="AlphaFoldDB" id="A0ABD0NWD2"/>
<evidence type="ECO:0000313" key="2">
    <source>
        <dbReference type="EMBL" id="KAL0166157.1"/>
    </source>
</evidence>
<evidence type="ECO:0000313" key="3">
    <source>
        <dbReference type="Proteomes" id="UP001529510"/>
    </source>
</evidence>
<sequence length="207" mass="23244">MSPINGINTLQCYFVILLTQKLLERTRARRENLQRKMAERPTAANRPMAKRTREPLTDTNSVISEPTIEKALPSSKPSPSKRRCSDENTLFTGEENKQPVASQVIASEPMTDKKPPPMPSSVRSMPMEQKPARCTPEPEVLPTRPPPDTEKMMRPPQSPAKSTNIVMKHSALDGAKEAQKDAPTPGISGMRSRLQRLAEQRQYWDSE</sequence>
<protein>
    <submittedName>
        <fullName evidence="2">Uncharacterized protein</fullName>
    </submittedName>
</protein>
<reference evidence="2 3" key="1">
    <citation type="submission" date="2024-05" db="EMBL/GenBank/DDBJ databases">
        <title>Genome sequencing and assembly of Indian major carp, Cirrhinus mrigala (Hamilton, 1822).</title>
        <authorList>
            <person name="Mohindra V."/>
            <person name="Chowdhury L.M."/>
            <person name="Lal K."/>
            <person name="Jena J.K."/>
        </authorList>
    </citation>
    <scope>NUCLEOTIDE SEQUENCE [LARGE SCALE GENOMIC DNA]</scope>
    <source>
        <strain evidence="2">CM1030</strain>
        <tissue evidence="2">Blood</tissue>
    </source>
</reference>
<feature type="non-terminal residue" evidence="2">
    <location>
        <position position="207"/>
    </location>
</feature>
<accession>A0ABD0NWD2</accession>
<proteinExistence type="predicted"/>
<feature type="region of interest" description="Disordered" evidence="1">
    <location>
        <begin position="34"/>
        <end position="163"/>
    </location>
</feature>
<dbReference type="EMBL" id="JAMKFB020000019">
    <property type="protein sequence ID" value="KAL0166157.1"/>
    <property type="molecule type" value="Genomic_DNA"/>
</dbReference>
<evidence type="ECO:0000256" key="1">
    <source>
        <dbReference type="SAM" id="MobiDB-lite"/>
    </source>
</evidence>
<keyword evidence="3" id="KW-1185">Reference proteome</keyword>
<comment type="caution">
    <text evidence="2">The sequence shown here is derived from an EMBL/GenBank/DDBJ whole genome shotgun (WGS) entry which is preliminary data.</text>
</comment>
<organism evidence="2 3">
    <name type="scientific">Cirrhinus mrigala</name>
    <name type="common">Mrigala</name>
    <dbReference type="NCBI Taxonomy" id="683832"/>
    <lineage>
        <taxon>Eukaryota</taxon>
        <taxon>Metazoa</taxon>
        <taxon>Chordata</taxon>
        <taxon>Craniata</taxon>
        <taxon>Vertebrata</taxon>
        <taxon>Euteleostomi</taxon>
        <taxon>Actinopterygii</taxon>
        <taxon>Neopterygii</taxon>
        <taxon>Teleostei</taxon>
        <taxon>Ostariophysi</taxon>
        <taxon>Cypriniformes</taxon>
        <taxon>Cyprinidae</taxon>
        <taxon>Labeoninae</taxon>
        <taxon>Labeonini</taxon>
        <taxon>Cirrhinus</taxon>
    </lineage>
</organism>
<dbReference type="Proteomes" id="UP001529510">
    <property type="component" value="Unassembled WGS sequence"/>
</dbReference>
<gene>
    <name evidence="2" type="ORF">M9458_038001</name>
</gene>
<name>A0ABD0NWD2_CIRMR</name>